<evidence type="ECO:0000259" key="6">
    <source>
        <dbReference type="Pfam" id="PF07992"/>
    </source>
</evidence>
<dbReference type="InterPro" id="IPR016156">
    <property type="entry name" value="FAD/NAD-linked_Rdtase_dimer_sf"/>
</dbReference>
<keyword evidence="4" id="KW-0560">Oxidoreductase</keyword>
<dbReference type="Pfam" id="PF14759">
    <property type="entry name" value="Reductase_C"/>
    <property type="match status" value="1"/>
</dbReference>
<dbReference type="InterPro" id="IPR028202">
    <property type="entry name" value="Reductase_C"/>
</dbReference>
<keyword evidence="9" id="KW-1185">Reference proteome</keyword>
<dbReference type="RefSeq" id="WP_062716971.1">
    <property type="nucleotide sequence ID" value="NZ_KQ948925.1"/>
</dbReference>
<feature type="domain" description="Reductase C-terminal" evidence="7">
    <location>
        <begin position="311"/>
        <end position="380"/>
    </location>
</feature>
<gene>
    <name evidence="8" type="ORF">AQJ67_05880</name>
</gene>
<dbReference type="SUPFAM" id="SSF51905">
    <property type="entry name" value="FAD/NAD(P)-binding domain"/>
    <property type="match status" value="2"/>
</dbReference>
<evidence type="ECO:0000256" key="1">
    <source>
        <dbReference type="ARBA" id="ARBA00001974"/>
    </source>
</evidence>
<dbReference type="PRINTS" id="PR00469">
    <property type="entry name" value="PNDRDTASEII"/>
</dbReference>
<dbReference type="Proteomes" id="UP000053429">
    <property type="component" value="Unassembled WGS sequence"/>
</dbReference>
<name>A0A124IAG8_9ACTN</name>
<comment type="cofactor">
    <cofactor evidence="1">
        <name>FAD</name>
        <dbReference type="ChEBI" id="CHEBI:57692"/>
    </cofactor>
</comment>
<keyword evidence="2" id="KW-0285">Flavoprotein</keyword>
<dbReference type="InterPro" id="IPR036188">
    <property type="entry name" value="FAD/NAD-bd_sf"/>
</dbReference>
<comment type="caution">
    <text evidence="8">The sequence shown here is derived from an EMBL/GenBank/DDBJ whole genome shotgun (WGS) entry which is preliminary data.</text>
</comment>
<feature type="region of interest" description="Disordered" evidence="5">
    <location>
        <begin position="379"/>
        <end position="400"/>
    </location>
</feature>
<dbReference type="InterPro" id="IPR023753">
    <property type="entry name" value="FAD/NAD-binding_dom"/>
</dbReference>
<keyword evidence="3" id="KW-0274">FAD</keyword>
<dbReference type="InterPro" id="IPR050446">
    <property type="entry name" value="FAD-oxidoreductase/Apoptosis"/>
</dbReference>
<accession>A0A124IAG8</accession>
<dbReference type="OrthoDB" id="1145at2"/>
<organism evidence="8 9">
    <name type="scientific">Streptomyces caeruleatus</name>
    <dbReference type="NCBI Taxonomy" id="661399"/>
    <lineage>
        <taxon>Bacteria</taxon>
        <taxon>Bacillati</taxon>
        <taxon>Actinomycetota</taxon>
        <taxon>Actinomycetes</taxon>
        <taxon>Kitasatosporales</taxon>
        <taxon>Streptomycetaceae</taxon>
        <taxon>Streptomyces</taxon>
    </lineage>
</organism>
<dbReference type="PANTHER" id="PTHR43557:SF2">
    <property type="entry name" value="RIESKE DOMAIN-CONTAINING PROTEIN-RELATED"/>
    <property type="match status" value="1"/>
</dbReference>
<evidence type="ECO:0000256" key="4">
    <source>
        <dbReference type="ARBA" id="ARBA00023002"/>
    </source>
</evidence>
<evidence type="ECO:0000313" key="9">
    <source>
        <dbReference type="Proteomes" id="UP000053429"/>
    </source>
</evidence>
<feature type="domain" description="FAD/NAD(P)-binding" evidence="6">
    <location>
        <begin position="3"/>
        <end position="290"/>
    </location>
</feature>
<dbReference type="EMBL" id="LMWY01000004">
    <property type="protein sequence ID" value="KUO05661.1"/>
    <property type="molecule type" value="Genomic_DNA"/>
</dbReference>
<evidence type="ECO:0000256" key="5">
    <source>
        <dbReference type="SAM" id="MobiDB-lite"/>
    </source>
</evidence>
<dbReference type="PANTHER" id="PTHR43557">
    <property type="entry name" value="APOPTOSIS-INDUCING FACTOR 1"/>
    <property type="match status" value="1"/>
</dbReference>
<dbReference type="GO" id="GO:0016651">
    <property type="term" value="F:oxidoreductase activity, acting on NAD(P)H"/>
    <property type="evidence" value="ECO:0007669"/>
    <property type="project" value="TreeGrafter"/>
</dbReference>
<dbReference type="Gene3D" id="3.30.390.30">
    <property type="match status" value="1"/>
</dbReference>
<proteinExistence type="predicted"/>
<dbReference type="SUPFAM" id="SSF55424">
    <property type="entry name" value="FAD/NAD-linked reductases, dimerisation (C-terminal) domain"/>
    <property type="match status" value="1"/>
</dbReference>
<dbReference type="PRINTS" id="PR00368">
    <property type="entry name" value="FADPNR"/>
</dbReference>
<dbReference type="Pfam" id="PF07992">
    <property type="entry name" value="Pyr_redox_2"/>
    <property type="match status" value="1"/>
</dbReference>
<dbReference type="STRING" id="661399.AQJ67_05880"/>
<dbReference type="Gene3D" id="3.50.50.60">
    <property type="entry name" value="FAD/NAD(P)-binding domain"/>
    <property type="match status" value="2"/>
</dbReference>
<evidence type="ECO:0000256" key="2">
    <source>
        <dbReference type="ARBA" id="ARBA00022630"/>
    </source>
</evidence>
<dbReference type="GO" id="GO:0005737">
    <property type="term" value="C:cytoplasm"/>
    <property type="evidence" value="ECO:0007669"/>
    <property type="project" value="TreeGrafter"/>
</dbReference>
<evidence type="ECO:0000259" key="7">
    <source>
        <dbReference type="Pfam" id="PF14759"/>
    </source>
</evidence>
<evidence type="ECO:0000256" key="3">
    <source>
        <dbReference type="ARBA" id="ARBA00022827"/>
    </source>
</evidence>
<dbReference type="AlphaFoldDB" id="A0A124IAG8"/>
<reference evidence="8 9" key="1">
    <citation type="submission" date="2015-10" db="EMBL/GenBank/DDBJ databases">
        <title>Draft genome sequence of Streptomyces caeruleatus NRRL B-24802, type strain for the species Streptomyces caeruleatus.</title>
        <authorList>
            <person name="Ruckert C."/>
            <person name="Winkler A."/>
            <person name="Kalinowski J."/>
            <person name="Kampfer P."/>
            <person name="Glaeser S."/>
        </authorList>
    </citation>
    <scope>NUCLEOTIDE SEQUENCE [LARGE SCALE GENOMIC DNA]</scope>
    <source>
        <strain evidence="8 9">NRRL B-24802</strain>
    </source>
</reference>
<protein>
    <submittedName>
        <fullName evidence="8">Ferredoxin reductase</fullName>
    </submittedName>
</protein>
<sequence length="400" mass="42542">MRRIAVVGASAAGLAAAETLRREGFDGTLTLVGDEPLAPYDRPPLSKQLLAAEWEPARLALRTPDDLAGLDLDLRLGVAATGLELTERTVRLADGSTVPYDGLILATGVRPRRLPGEGAHVLRTLDDALRLRDRLTTGRRLVVVGAGFLGAEAASVAWRLGCEVTLLEPAPVPLAHAVGTEVGEVLTRAHLDRGVDLRCGVTVTEVTEDGVRLADGQLVEADEVLVAVGSLPNTEWLAGSGLTVGDGVVCDEYCEAARNVYAAGDVARWYNPLFGQSMRIEHRTNAAEQGMAAARNLLDPEARKPFAPVPYFWSDQYDMKIQAYGFLRGHDEVAVVAGDLAEGRFVAAYRRGDRVTGALAVGMPPKAIRQWRQAIMTGADWDGTVPSGSRAEPVSGGAPA</sequence>
<evidence type="ECO:0000313" key="8">
    <source>
        <dbReference type="EMBL" id="KUO05661.1"/>
    </source>
</evidence>